<protein>
    <submittedName>
        <fullName evidence="3">ATP nucleotide 3'-pyrophosphokinase</fullName>
    </submittedName>
</protein>
<evidence type="ECO:0000313" key="3">
    <source>
        <dbReference type="EMBL" id="MFF4218670.1"/>
    </source>
</evidence>
<proteinExistence type="predicted"/>
<evidence type="ECO:0000256" key="2">
    <source>
        <dbReference type="SAM" id="SignalP"/>
    </source>
</evidence>
<sequence>MGRRVPHLTRRRTNDTVIKNRTAHRLAAAAALAAALSAGPVQSALADGRAGAHPVSAGKTITAAGAGKPVKAERLPDGDGGWQGDGLSLNAADNKKVDAFLARARSAERTVSPEMEAVARISHATLVGFDHRLKSPDSLKRKVATAMKEAPGQTVDATLARINDSIRYTLQWPDGSYTNGVTIASSALALWGNDSVKWSNTWGRKHGYKGINAAWRDPHSQHAFEVQFHTPSSKWAQEATHKLYEEQRLPTTSPERVRELQEQQDAIFMSVPVPDGAEDLTAPAQTRPQPARTLPAPVEQMAPAA</sequence>
<evidence type="ECO:0000313" key="4">
    <source>
        <dbReference type="Proteomes" id="UP001602123"/>
    </source>
</evidence>
<accession>A0ABW6U1H4</accession>
<dbReference type="RefSeq" id="WP_388629265.1">
    <property type="nucleotide sequence ID" value="NZ_JBIAUT010000007.1"/>
</dbReference>
<name>A0ABW6U1H4_9ACTN</name>
<feature type="signal peptide" evidence="2">
    <location>
        <begin position="1"/>
        <end position="43"/>
    </location>
</feature>
<gene>
    <name evidence="3" type="ORF">ACFYZM_20615</name>
</gene>
<dbReference type="EMBL" id="JBIAUT010000007">
    <property type="protein sequence ID" value="MFF4218670.1"/>
    <property type="molecule type" value="Genomic_DNA"/>
</dbReference>
<feature type="chain" id="PRO_5046913333" evidence="2">
    <location>
        <begin position="44"/>
        <end position="305"/>
    </location>
</feature>
<reference evidence="3 4" key="1">
    <citation type="submission" date="2024-10" db="EMBL/GenBank/DDBJ databases">
        <title>The Natural Products Discovery Center: Release of the First 8490 Sequenced Strains for Exploring Actinobacteria Biosynthetic Diversity.</title>
        <authorList>
            <person name="Kalkreuter E."/>
            <person name="Kautsar S.A."/>
            <person name="Yang D."/>
            <person name="Bader C.D."/>
            <person name="Teijaro C.N."/>
            <person name="Fluegel L."/>
            <person name="Davis C.M."/>
            <person name="Simpson J.R."/>
            <person name="Lauterbach L."/>
            <person name="Steele A.D."/>
            <person name="Gui C."/>
            <person name="Meng S."/>
            <person name="Li G."/>
            <person name="Viehrig K."/>
            <person name="Ye F."/>
            <person name="Su P."/>
            <person name="Kiefer A.F."/>
            <person name="Nichols A."/>
            <person name="Cepeda A.J."/>
            <person name="Yan W."/>
            <person name="Fan B."/>
            <person name="Jiang Y."/>
            <person name="Adhikari A."/>
            <person name="Zheng C.-J."/>
            <person name="Schuster L."/>
            <person name="Cowan T.M."/>
            <person name="Smanski M.J."/>
            <person name="Chevrette M.G."/>
            <person name="De Carvalho L.P.S."/>
            <person name="Shen B."/>
        </authorList>
    </citation>
    <scope>NUCLEOTIDE SEQUENCE [LARGE SCALE GENOMIC DNA]</scope>
    <source>
        <strain evidence="3 4">NPDC001650</strain>
    </source>
</reference>
<comment type="caution">
    <text evidence="3">The sequence shown here is derived from an EMBL/GenBank/DDBJ whole genome shotgun (WGS) entry which is preliminary data.</text>
</comment>
<organism evidence="3 4">
    <name type="scientific">Streptomyces nondiastaticus</name>
    <dbReference type="NCBI Taxonomy" id="3154512"/>
    <lineage>
        <taxon>Bacteria</taxon>
        <taxon>Bacillati</taxon>
        <taxon>Actinomycetota</taxon>
        <taxon>Actinomycetes</taxon>
        <taxon>Kitasatosporales</taxon>
        <taxon>Streptomycetaceae</taxon>
        <taxon>Streptomyces</taxon>
    </lineage>
</organism>
<keyword evidence="2" id="KW-0732">Signal</keyword>
<dbReference type="Proteomes" id="UP001602123">
    <property type="component" value="Unassembled WGS sequence"/>
</dbReference>
<evidence type="ECO:0000256" key="1">
    <source>
        <dbReference type="SAM" id="MobiDB-lite"/>
    </source>
</evidence>
<keyword evidence="4" id="KW-1185">Reference proteome</keyword>
<feature type="region of interest" description="Disordered" evidence="1">
    <location>
        <begin position="275"/>
        <end position="305"/>
    </location>
</feature>